<sequence length="481" mass="54972">MSFDCNISSLSVSTAPEWDTEFKSSVLYSSFSARGLFRNMTITLKNGPELITRKLMSKGEKKVIFLLDEAILTFEECVDENNKEHIKVSAVSRFENTKVHFKFKASLKAFGDIDATEKKFECQFEAGDADENTVPYLFYISQKISALNVFMDLEVLSKSITYKSIDDNGVNETTITKSMGLFSKLTIKLTDGEDCYCVDPFETTDEEVNFKLYDSSIVLKLKKDHNNLECLELNALPDAPHIEVYYKIQIKLQSYNYDDSPSKDYVSITDLGTRISPHITYFGSELQKKHITLDIDIIHKKIDHLPTYTEGDLKLVFDDGAILYTNKHVIFQESPYFAELLKNQLRNPQPVAINIPNSSCEVFKEVLNQIYMINRPASINFPNVAKTAIQFNFPTVLHKLALYLVMDEHFPWLDRIKEAIQLNLFNAIVLLSLKAAKNGTWECLMASGVDPANEFGHDIYEKYIKPQIIKGRQELIEENLL</sequence>
<dbReference type="AlphaFoldDB" id="A0A0N4ZFG4"/>
<dbReference type="InterPro" id="IPR056656">
    <property type="entry name" value="DUF7754"/>
</dbReference>
<dbReference type="Gene3D" id="3.30.710.10">
    <property type="entry name" value="Potassium Channel Kv1.1, Chain A"/>
    <property type="match status" value="1"/>
</dbReference>
<dbReference type="Proteomes" id="UP000038045">
    <property type="component" value="Unplaced"/>
</dbReference>
<dbReference type="Pfam" id="PF00651">
    <property type="entry name" value="BTB"/>
    <property type="match status" value="1"/>
</dbReference>
<dbReference type="Pfam" id="PF24941">
    <property type="entry name" value="DUF7757"/>
    <property type="match status" value="1"/>
</dbReference>
<accession>A0A0N4ZFG4</accession>
<dbReference type="WBParaSite" id="PTRK_0000649500.1">
    <property type="protein sequence ID" value="PTRK_0000649500.1"/>
    <property type="gene ID" value="PTRK_0000649500"/>
</dbReference>
<dbReference type="PROSITE" id="PS50097">
    <property type="entry name" value="BTB"/>
    <property type="match status" value="1"/>
</dbReference>
<protein>
    <submittedName>
        <fullName evidence="3">BTB domain-containing protein</fullName>
    </submittedName>
</protein>
<keyword evidence="2" id="KW-1185">Reference proteome</keyword>
<dbReference type="Pfam" id="PF24939">
    <property type="entry name" value="DUF7756"/>
    <property type="match status" value="1"/>
</dbReference>
<reference evidence="3" key="1">
    <citation type="submission" date="2017-02" db="UniProtKB">
        <authorList>
            <consortium name="WormBaseParasite"/>
        </authorList>
    </citation>
    <scope>IDENTIFICATION</scope>
</reference>
<dbReference type="Pfam" id="PF24937">
    <property type="entry name" value="DUF7754"/>
    <property type="match status" value="1"/>
</dbReference>
<dbReference type="InterPro" id="IPR011333">
    <property type="entry name" value="SKP1/BTB/POZ_sf"/>
</dbReference>
<organism evidence="2 3">
    <name type="scientific">Parastrongyloides trichosuri</name>
    <name type="common">Possum-specific nematode worm</name>
    <dbReference type="NCBI Taxonomy" id="131310"/>
    <lineage>
        <taxon>Eukaryota</taxon>
        <taxon>Metazoa</taxon>
        <taxon>Ecdysozoa</taxon>
        <taxon>Nematoda</taxon>
        <taxon>Chromadorea</taxon>
        <taxon>Rhabditida</taxon>
        <taxon>Tylenchina</taxon>
        <taxon>Panagrolaimomorpha</taxon>
        <taxon>Strongyloidoidea</taxon>
        <taxon>Strongyloididae</taxon>
        <taxon>Parastrongyloides</taxon>
    </lineage>
</organism>
<dbReference type="InterPro" id="IPR056659">
    <property type="entry name" value="DUF7757"/>
</dbReference>
<name>A0A0N4ZFG4_PARTI</name>
<dbReference type="InterPro" id="IPR056658">
    <property type="entry name" value="DUF7756"/>
</dbReference>
<evidence type="ECO:0000313" key="2">
    <source>
        <dbReference type="Proteomes" id="UP000038045"/>
    </source>
</evidence>
<feature type="domain" description="BTB" evidence="1">
    <location>
        <begin position="311"/>
        <end position="371"/>
    </location>
</feature>
<evidence type="ECO:0000259" key="1">
    <source>
        <dbReference type="PROSITE" id="PS50097"/>
    </source>
</evidence>
<dbReference type="SUPFAM" id="SSF54695">
    <property type="entry name" value="POZ domain"/>
    <property type="match status" value="1"/>
</dbReference>
<dbReference type="InterPro" id="IPR000210">
    <property type="entry name" value="BTB/POZ_dom"/>
</dbReference>
<proteinExistence type="predicted"/>
<evidence type="ECO:0000313" key="3">
    <source>
        <dbReference type="WBParaSite" id="PTRK_0000649500.1"/>
    </source>
</evidence>